<dbReference type="Pfam" id="PF09580">
    <property type="entry name" value="Spore_YhcN_YlaJ"/>
    <property type="match status" value="1"/>
</dbReference>
<evidence type="ECO:0000313" key="3">
    <source>
        <dbReference type="Proteomes" id="UP000031014"/>
    </source>
</evidence>
<dbReference type="NCBIfam" id="TIGR02898">
    <property type="entry name" value="spore_YhcN_YlaJ"/>
    <property type="match status" value="1"/>
</dbReference>
<feature type="signal peptide" evidence="1">
    <location>
        <begin position="1"/>
        <end position="23"/>
    </location>
</feature>
<dbReference type="GO" id="GO:0030435">
    <property type="term" value="P:sporulation resulting in formation of a cellular spore"/>
    <property type="evidence" value="ECO:0007669"/>
    <property type="project" value="InterPro"/>
</dbReference>
<dbReference type="PROSITE" id="PS51257">
    <property type="entry name" value="PROKAR_LIPOPROTEIN"/>
    <property type="match status" value="1"/>
</dbReference>
<dbReference type="RefSeq" id="WP_041964953.1">
    <property type="nucleotide sequence ID" value="NZ_BASE01000025.1"/>
</dbReference>
<comment type="caution">
    <text evidence="2">The sequence shown here is derived from an EMBL/GenBank/DDBJ whole genome shotgun (WGS) entry which is preliminary data.</text>
</comment>
<dbReference type="OrthoDB" id="1707228at2"/>
<dbReference type="STRING" id="1321606.SAMD00020551_1209"/>
<protein>
    <submittedName>
        <fullName evidence="2">Lipoprotein yhcN</fullName>
    </submittedName>
</protein>
<accession>A0A0A8WZI0</accession>
<dbReference type="Proteomes" id="UP000031014">
    <property type="component" value="Unassembled WGS sequence"/>
</dbReference>
<dbReference type="AlphaFoldDB" id="A0A0A8WZI0"/>
<reference evidence="2 3" key="1">
    <citation type="submission" date="2013-06" db="EMBL/GenBank/DDBJ databases">
        <title>Whole genome shotgun sequence of Bacillus selenatarsenatis SF-1.</title>
        <authorList>
            <person name="Kuroda M."/>
            <person name="Sei K."/>
            <person name="Yamashita M."/>
            <person name="Ike M."/>
        </authorList>
    </citation>
    <scope>NUCLEOTIDE SEQUENCE [LARGE SCALE GENOMIC DNA]</scope>
    <source>
        <strain evidence="2 3">SF-1</strain>
    </source>
</reference>
<evidence type="ECO:0000256" key="1">
    <source>
        <dbReference type="SAM" id="SignalP"/>
    </source>
</evidence>
<keyword evidence="1" id="KW-0732">Signal</keyword>
<dbReference type="EMBL" id="BASE01000025">
    <property type="protein sequence ID" value="GAM13073.1"/>
    <property type="molecule type" value="Genomic_DNA"/>
</dbReference>
<evidence type="ECO:0000313" key="2">
    <source>
        <dbReference type="EMBL" id="GAM13073.1"/>
    </source>
</evidence>
<name>A0A0A8WZI0_MESS1</name>
<keyword evidence="3" id="KW-1185">Reference proteome</keyword>
<sequence length="167" mass="19029">MKRISVQMLILIMTVLLFTGCNTYTDEGAETYQINNDGARIQNINQEYTSNSYNQTYKMHVDENAEEQVKIMNEVQSATIITVHRNAYVAVVLENGDTEAVPGDLKNKIAQQIKGSDESITDVYVSSNADFVVSMTDYREQLQSRRPIVGLTEDFNDTIERFFPKNR</sequence>
<organism evidence="2 3">
    <name type="scientific">Mesobacillus selenatarsenatis (strain DSM 18680 / JCM 14380 / FERM P-15431 / SF-1)</name>
    <dbReference type="NCBI Taxonomy" id="1321606"/>
    <lineage>
        <taxon>Bacteria</taxon>
        <taxon>Bacillati</taxon>
        <taxon>Bacillota</taxon>
        <taxon>Bacilli</taxon>
        <taxon>Bacillales</taxon>
        <taxon>Bacillaceae</taxon>
        <taxon>Mesobacillus</taxon>
    </lineage>
</organism>
<dbReference type="InterPro" id="IPR019076">
    <property type="entry name" value="Spore_lipoprot_YhcN/YlaJ-like"/>
</dbReference>
<feature type="chain" id="PRO_5038705341" evidence="1">
    <location>
        <begin position="24"/>
        <end position="167"/>
    </location>
</feature>
<gene>
    <name evidence="2" type="ORF">SAMD00020551_1209</name>
</gene>
<dbReference type="InterPro" id="IPR014247">
    <property type="entry name" value="Spore_lipoprot_YhcN/YlaJ"/>
</dbReference>
<proteinExistence type="predicted"/>
<keyword evidence="2" id="KW-0449">Lipoprotein</keyword>